<organism evidence="6 7">
    <name type="scientific">Phellinidium pouzarii</name>
    <dbReference type="NCBI Taxonomy" id="167371"/>
    <lineage>
        <taxon>Eukaryota</taxon>
        <taxon>Fungi</taxon>
        <taxon>Dikarya</taxon>
        <taxon>Basidiomycota</taxon>
        <taxon>Agaricomycotina</taxon>
        <taxon>Agaricomycetes</taxon>
        <taxon>Hymenochaetales</taxon>
        <taxon>Hymenochaetaceae</taxon>
        <taxon>Phellinidium</taxon>
    </lineage>
</organism>
<reference evidence="6 7" key="1">
    <citation type="submission" date="2019-02" db="EMBL/GenBank/DDBJ databases">
        <title>Genome sequencing of the rare red list fungi Phellinidium pouzarii.</title>
        <authorList>
            <person name="Buettner E."/>
            <person name="Kellner H."/>
        </authorList>
    </citation>
    <scope>NUCLEOTIDE SEQUENCE [LARGE SCALE GENOMIC DNA]</scope>
    <source>
        <strain evidence="6 7">DSM 108285</strain>
    </source>
</reference>
<gene>
    <name evidence="6" type="ORF">EW145_g7651</name>
</gene>
<comment type="subcellular location">
    <subcellularLocation>
        <location evidence="1">Host cell</location>
    </subcellularLocation>
    <subcellularLocation>
        <location evidence="2">Secreted</location>
    </subcellularLocation>
</comment>
<dbReference type="GO" id="GO:0044773">
    <property type="term" value="P:mitotic DNA damage checkpoint signaling"/>
    <property type="evidence" value="ECO:0007669"/>
    <property type="project" value="TreeGrafter"/>
</dbReference>
<dbReference type="Gene3D" id="1.10.510.10">
    <property type="entry name" value="Transferase(Phosphotransferase) domain 1"/>
    <property type="match status" value="1"/>
</dbReference>
<dbReference type="InterPro" id="IPR011009">
    <property type="entry name" value="Kinase-like_dom_sf"/>
</dbReference>
<dbReference type="GO" id="GO:0043657">
    <property type="term" value="C:host cell"/>
    <property type="evidence" value="ECO:0007669"/>
    <property type="project" value="UniProtKB-SubCell"/>
</dbReference>
<dbReference type="PANTHER" id="PTHR44167:SF24">
    <property type="entry name" value="SERINE_THREONINE-PROTEIN KINASE CHK2"/>
    <property type="match status" value="1"/>
</dbReference>
<evidence type="ECO:0000313" key="7">
    <source>
        <dbReference type="Proteomes" id="UP000308199"/>
    </source>
</evidence>
<feature type="region of interest" description="Disordered" evidence="4">
    <location>
        <begin position="472"/>
        <end position="508"/>
    </location>
</feature>
<dbReference type="GO" id="GO:0005524">
    <property type="term" value="F:ATP binding"/>
    <property type="evidence" value="ECO:0007669"/>
    <property type="project" value="InterPro"/>
</dbReference>
<dbReference type="Pfam" id="PF20147">
    <property type="entry name" value="Crinkler"/>
    <property type="match status" value="1"/>
</dbReference>
<dbReference type="SMART" id="SM00220">
    <property type="entry name" value="S_TKc"/>
    <property type="match status" value="1"/>
</dbReference>
<dbReference type="GO" id="GO:0005634">
    <property type="term" value="C:nucleus"/>
    <property type="evidence" value="ECO:0007669"/>
    <property type="project" value="TreeGrafter"/>
</dbReference>
<feature type="non-terminal residue" evidence="6">
    <location>
        <position position="850"/>
    </location>
</feature>
<dbReference type="AlphaFoldDB" id="A0A4S4KHB7"/>
<feature type="domain" description="Protein kinase" evidence="5">
    <location>
        <begin position="458"/>
        <end position="790"/>
    </location>
</feature>
<keyword evidence="3" id="KW-0964">Secreted</keyword>
<evidence type="ECO:0000256" key="4">
    <source>
        <dbReference type="SAM" id="MobiDB-lite"/>
    </source>
</evidence>
<feature type="region of interest" description="Disordered" evidence="4">
    <location>
        <begin position="750"/>
        <end position="783"/>
    </location>
</feature>
<dbReference type="Pfam" id="PF00069">
    <property type="entry name" value="Pkinase"/>
    <property type="match status" value="1"/>
</dbReference>
<protein>
    <recommendedName>
        <fullName evidence="5">Protein kinase domain-containing protein</fullName>
    </recommendedName>
</protein>
<dbReference type="PROSITE" id="PS50011">
    <property type="entry name" value="PROTEIN_KINASE_DOM"/>
    <property type="match status" value="1"/>
</dbReference>
<feature type="compositionally biased region" description="Low complexity" evidence="4">
    <location>
        <begin position="472"/>
        <end position="483"/>
    </location>
</feature>
<dbReference type="InterPro" id="IPR000719">
    <property type="entry name" value="Prot_kinase_dom"/>
</dbReference>
<dbReference type="InterPro" id="IPR045379">
    <property type="entry name" value="Crinkler_N"/>
</dbReference>
<dbReference type="PANTHER" id="PTHR44167">
    <property type="entry name" value="OVARIAN-SPECIFIC SERINE/THREONINE-PROTEIN KINASE LOK-RELATED"/>
    <property type="match status" value="1"/>
</dbReference>
<keyword evidence="7" id="KW-1185">Reference proteome</keyword>
<evidence type="ECO:0000256" key="3">
    <source>
        <dbReference type="ARBA" id="ARBA00022525"/>
    </source>
</evidence>
<dbReference type="SUPFAM" id="SSF56112">
    <property type="entry name" value="Protein kinase-like (PK-like)"/>
    <property type="match status" value="1"/>
</dbReference>
<dbReference type="GO" id="GO:0005576">
    <property type="term" value="C:extracellular region"/>
    <property type="evidence" value="ECO:0007669"/>
    <property type="project" value="UniProtKB-SubCell"/>
</dbReference>
<dbReference type="PROSITE" id="PS00108">
    <property type="entry name" value="PROTEIN_KINASE_ST"/>
    <property type="match status" value="1"/>
</dbReference>
<evidence type="ECO:0000256" key="1">
    <source>
        <dbReference type="ARBA" id="ARBA00004340"/>
    </source>
</evidence>
<evidence type="ECO:0000256" key="2">
    <source>
        <dbReference type="ARBA" id="ARBA00004613"/>
    </source>
</evidence>
<name>A0A4S4KHB7_9AGAM</name>
<dbReference type="EMBL" id="SGPK01000818">
    <property type="protein sequence ID" value="THG97250.1"/>
    <property type="molecule type" value="Genomic_DNA"/>
</dbReference>
<proteinExistence type="predicted"/>
<dbReference type="InterPro" id="IPR008271">
    <property type="entry name" value="Ser/Thr_kinase_AS"/>
</dbReference>
<evidence type="ECO:0000313" key="6">
    <source>
        <dbReference type="EMBL" id="THG97250.1"/>
    </source>
</evidence>
<evidence type="ECO:0000259" key="5">
    <source>
        <dbReference type="PROSITE" id="PS50011"/>
    </source>
</evidence>
<dbReference type="Proteomes" id="UP000308199">
    <property type="component" value="Unassembled WGS sequence"/>
</dbReference>
<comment type="caution">
    <text evidence="6">The sequence shown here is derived from an EMBL/GenBank/DDBJ whole genome shotgun (WGS) entry which is preliminary data.</text>
</comment>
<feature type="compositionally biased region" description="Basic and acidic residues" evidence="4">
    <location>
        <begin position="484"/>
        <end position="497"/>
    </location>
</feature>
<dbReference type="OrthoDB" id="4062651at2759"/>
<accession>A0A4S4KHB7</accession>
<sequence length="850" mass="97111">MSGEIITLYCYIYRRNDEPFHKRVIPIKIDNTETVGILKEAIKAKKPSVFGHVEADDLCLWNVEIPSKNNAVFKERLAAYIKNDHKLDGDMTPSNVLCGIFPDRFPNDTLNIIIREPSNADEEAEEKEEEMKEMFKHIIITVNKRGVFQAEDESLNKIAMWTGALPDFVKRVDDRLKVTRNLPVRDQIALLKEFDLNPNYDFGLGYHLTPLAQEERHGEELSELSHVMASTGRHGGIEKWEKSLETAACSRFFFPLADYIAKSLETGQSVEGLFGTQSWPWNMLIRVKDEGEDAYTYLPKSDFSLWKRQFPILLCEIHSKGSNDRIRLLLQAAYCVRLANFQLQAENEDPKANQFVLVAIYVDEEFKAHLHLFFEAEKVKELPRRSNRKGMKSRTNAMASTSVNGLLAPPIFYTEEVFRLYHAPDQADERLLFISRLYNIFEWLGSLTLPKEQPKNYIGAIKVLGKGTFLKTNTSRGRTNSTREGNKGKDKDKDKGKGGNADAGNGKVRGRAAGMSAFQADKYQLVSTGEPLHQQQENIYRVQRIGDKSKTTYIAKRLHADLKELKIFQALEAVERRCENIIRLVDTIESSVGKCIVLPRLKCIGDELFRGSVGGALRGHYIDLSRDLARGITFLHDRNIAHLDIKPDNLVYTSEYRLQIIDFDTSVWVESEDEKIEGYIGSEGWMAPEIGLRGGENFSYSPIRADRYSCGRVFMHFATVHEYYDEGLFLFAVRLTMDNPYKRPQLREWCEPASRSEDGENSDSETLVTEAEESESKVQMNEESVKRSWKSPCNDIDTREHGRPDMVKLSYRLYREFEAEAVCIISNQSLTQKVIYGLSSRGIPAFGAIW</sequence>
<dbReference type="GO" id="GO:0004674">
    <property type="term" value="F:protein serine/threonine kinase activity"/>
    <property type="evidence" value="ECO:0007669"/>
    <property type="project" value="TreeGrafter"/>
</dbReference>